<dbReference type="SMR" id="A0A0P0W1Z3"/>
<dbReference type="Proteomes" id="UP000059680">
    <property type="component" value="Chromosome 3"/>
</dbReference>
<dbReference type="AlphaFoldDB" id="A0A0P0W1Z3"/>
<evidence type="ECO:0007829" key="4">
    <source>
        <dbReference type="ProteomicsDB" id="A0A0P0W1Z3"/>
    </source>
</evidence>
<dbReference type="EMBL" id="AP014959">
    <property type="protein sequence ID" value="BAS85970.1"/>
    <property type="molecule type" value="Genomic_DNA"/>
</dbReference>
<dbReference type="STRING" id="39947.A0A0P0W1Z3"/>
<proteinExistence type="evidence at protein level"/>
<gene>
    <name evidence="1" type="ordered locus">Os03g0704700</name>
    <name evidence="1" type="ORF">OSNPB_030704700</name>
</gene>
<reference evidence="1 2" key="2">
    <citation type="journal article" date="2013" name="Plant Cell Physiol.">
        <title>Rice Annotation Project Database (RAP-DB): an integrative and interactive database for rice genomics.</title>
        <authorList>
            <person name="Sakai H."/>
            <person name="Lee S.S."/>
            <person name="Tanaka T."/>
            <person name="Numa H."/>
            <person name="Kim J."/>
            <person name="Kawahara Y."/>
            <person name="Wakimoto H."/>
            <person name="Yang C.C."/>
            <person name="Iwamoto M."/>
            <person name="Abe T."/>
            <person name="Yamada Y."/>
            <person name="Muto A."/>
            <person name="Inokuchi H."/>
            <person name="Ikemura T."/>
            <person name="Matsumoto T."/>
            <person name="Sasaki T."/>
            <person name="Itoh T."/>
        </authorList>
    </citation>
    <scope>NUCLEOTIDE SEQUENCE [LARGE SCALE GENOMIC DNA]</scope>
    <source>
        <strain evidence="2">cv. Nipponbare</strain>
    </source>
</reference>
<organism evidence="1 2">
    <name type="scientific">Oryza sativa subsp. japonica</name>
    <name type="common">Rice</name>
    <dbReference type="NCBI Taxonomy" id="39947"/>
    <lineage>
        <taxon>Eukaryota</taxon>
        <taxon>Viridiplantae</taxon>
        <taxon>Streptophyta</taxon>
        <taxon>Embryophyta</taxon>
        <taxon>Tracheophyta</taxon>
        <taxon>Spermatophyta</taxon>
        <taxon>Magnoliopsida</taxon>
        <taxon>Liliopsida</taxon>
        <taxon>Poales</taxon>
        <taxon>Poaceae</taxon>
        <taxon>BOP clade</taxon>
        <taxon>Oryzoideae</taxon>
        <taxon>Oryzeae</taxon>
        <taxon>Oryzinae</taxon>
        <taxon>Oryza</taxon>
        <taxon>Oryza sativa</taxon>
    </lineage>
</organism>
<dbReference type="eggNOG" id="KOG1737">
    <property type="taxonomic scope" value="Eukaryota"/>
</dbReference>
<keyword evidence="2" id="KW-1185">Reference proteome</keyword>
<accession>A0A0P0W1Z3</accession>
<evidence type="ECO:0000313" key="1">
    <source>
        <dbReference type="EMBL" id="BAS85970.1"/>
    </source>
</evidence>
<dbReference type="Gramene" id="Os03t0704700-01">
    <property type="protein sequence ID" value="Os03t0704700-01"/>
    <property type="gene ID" value="Os03g0704700"/>
</dbReference>
<sequence length="145" mass="16835">MFPRMSTSEMVGPGDTAAAVAVSTERLRQRLQQEGVSEAAIADSERIVRTEFEVLHKQLMLLKQKQTLLLDTLRQLEKEVLVNLMIIMNHKIQLKTKLTMMRIYILIHEISCHQVLLKAVDLISKDQKLVRMMRMIIQWMVLIPL</sequence>
<protein>
    <submittedName>
        <fullName evidence="1">Os03g0704700 protein</fullName>
    </submittedName>
</protein>
<reference evidence="1 2" key="3">
    <citation type="journal article" date="2013" name="Rice">
        <title>Improvement of the Oryza sativa Nipponbare reference genome using next generation sequence and optical map data.</title>
        <authorList>
            <person name="Kawahara Y."/>
            <person name="de la Bastide M."/>
            <person name="Hamilton J.P."/>
            <person name="Kanamori H."/>
            <person name="McCombie W.R."/>
            <person name="Ouyang S."/>
            <person name="Schwartz D.C."/>
            <person name="Tanaka T."/>
            <person name="Wu J."/>
            <person name="Zhou S."/>
            <person name="Childs K.L."/>
            <person name="Davidson R.M."/>
            <person name="Lin H."/>
            <person name="Quesada-Ocampo L."/>
            <person name="Vaillancourt B."/>
            <person name="Sakai H."/>
            <person name="Lee S.S."/>
            <person name="Kim J."/>
            <person name="Numa H."/>
            <person name="Itoh T."/>
            <person name="Buell C.R."/>
            <person name="Matsumoto T."/>
        </authorList>
    </citation>
    <scope>NUCLEOTIDE SEQUENCE [LARGE SCALE GENOMIC DNA]</scope>
    <source>
        <strain evidence="2">cv. Nipponbare</strain>
    </source>
</reference>
<reference evidence="2" key="1">
    <citation type="journal article" date="2005" name="Nature">
        <title>The map-based sequence of the rice genome.</title>
        <authorList>
            <consortium name="International rice genome sequencing project (IRGSP)"/>
            <person name="Matsumoto T."/>
            <person name="Wu J."/>
            <person name="Kanamori H."/>
            <person name="Katayose Y."/>
            <person name="Fujisawa M."/>
            <person name="Namiki N."/>
            <person name="Mizuno H."/>
            <person name="Yamamoto K."/>
            <person name="Antonio B.A."/>
            <person name="Baba T."/>
            <person name="Sakata K."/>
            <person name="Nagamura Y."/>
            <person name="Aoki H."/>
            <person name="Arikawa K."/>
            <person name="Arita K."/>
            <person name="Bito T."/>
            <person name="Chiden Y."/>
            <person name="Fujitsuka N."/>
            <person name="Fukunaka R."/>
            <person name="Hamada M."/>
            <person name="Harada C."/>
            <person name="Hayashi A."/>
            <person name="Hijishita S."/>
            <person name="Honda M."/>
            <person name="Hosokawa S."/>
            <person name="Ichikawa Y."/>
            <person name="Idonuma A."/>
            <person name="Iijima M."/>
            <person name="Ikeda M."/>
            <person name="Ikeno M."/>
            <person name="Ito K."/>
            <person name="Ito S."/>
            <person name="Ito T."/>
            <person name="Ito Y."/>
            <person name="Ito Y."/>
            <person name="Iwabuchi A."/>
            <person name="Kamiya K."/>
            <person name="Karasawa W."/>
            <person name="Kurita K."/>
            <person name="Katagiri S."/>
            <person name="Kikuta A."/>
            <person name="Kobayashi H."/>
            <person name="Kobayashi N."/>
            <person name="Machita K."/>
            <person name="Maehara T."/>
            <person name="Masukawa M."/>
            <person name="Mizubayashi T."/>
            <person name="Mukai Y."/>
            <person name="Nagasaki H."/>
            <person name="Nagata Y."/>
            <person name="Naito S."/>
            <person name="Nakashima M."/>
            <person name="Nakama Y."/>
            <person name="Nakamichi Y."/>
            <person name="Nakamura M."/>
            <person name="Meguro A."/>
            <person name="Negishi M."/>
            <person name="Ohta I."/>
            <person name="Ohta T."/>
            <person name="Okamoto M."/>
            <person name="Ono N."/>
            <person name="Saji S."/>
            <person name="Sakaguchi M."/>
            <person name="Sakai K."/>
            <person name="Shibata M."/>
            <person name="Shimokawa T."/>
            <person name="Song J."/>
            <person name="Takazaki Y."/>
            <person name="Terasawa K."/>
            <person name="Tsugane M."/>
            <person name="Tsuji K."/>
            <person name="Ueda S."/>
            <person name="Waki K."/>
            <person name="Yamagata H."/>
            <person name="Yamamoto M."/>
            <person name="Yamamoto S."/>
            <person name="Yamane H."/>
            <person name="Yoshiki S."/>
            <person name="Yoshihara R."/>
            <person name="Yukawa K."/>
            <person name="Zhong H."/>
            <person name="Yano M."/>
            <person name="Yuan Q."/>
            <person name="Ouyang S."/>
            <person name="Liu J."/>
            <person name="Jones K.M."/>
            <person name="Gansberger K."/>
            <person name="Moffat K."/>
            <person name="Hill J."/>
            <person name="Bera J."/>
            <person name="Fadrosh D."/>
            <person name="Jin S."/>
            <person name="Johri S."/>
            <person name="Kim M."/>
            <person name="Overton L."/>
            <person name="Reardon M."/>
            <person name="Tsitrin T."/>
            <person name="Vuong H."/>
            <person name="Weaver B."/>
            <person name="Ciecko A."/>
            <person name="Tallon L."/>
            <person name="Jackson J."/>
            <person name="Pai G."/>
            <person name="Aken S.V."/>
            <person name="Utterback T."/>
            <person name="Reidmuller S."/>
            <person name="Feldblyum T."/>
            <person name="Hsiao J."/>
            <person name="Zismann V."/>
            <person name="Iobst S."/>
            <person name="de Vazeille A.R."/>
            <person name="Buell C.R."/>
            <person name="Ying K."/>
            <person name="Li Y."/>
            <person name="Lu T."/>
            <person name="Huang Y."/>
            <person name="Zhao Q."/>
            <person name="Feng Q."/>
            <person name="Zhang L."/>
            <person name="Zhu J."/>
            <person name="Weng Q."/>
            <person name="Mu J."/>
            <person name="Lu Y."/>
            <person name="Fan D."/>
            <person name="Liu Y."/>
            <person name="Guan J."/>
            <person name="Zhang Y."/>
            <person name="Yu S."/>
            <person name="Liu X."/>
            <person name="Zhang Y."/>
            <person name="Hong G."/>
            <person name="Han B."/>
            <person name="Choisne N."/>
            <person name="Demange N."/>
            <person name="Orjeda G."/>
            <person name="Samain S."/>
            <person name="Cattolico L."/>
            <person name="Pelletier E."/>
            <person name="Couloux A."/>
            <person name="Segurens B."/>
            <person name="Wincker P."/>
            <person name="D'Hont A."/>
            <person name="Scarpelli C."/>
            <person name="Weissenbach J."/>
            <person name="Salanoubat M."/>
            <person name="Quetier F."/>
            <person name="Yu Y."/>
            <person name="Kim H.R."/>
            <person name="Rambo T."/>
            <person name="Currie J."/>
            <person name="Collura K."/>
            <person name="Luo M."/>
            <person name="Yang T."/>
            <person name="Ammiraju J.S.S."/>
            <person name="Engler F."/>
            <person name="Soderlund C."/>
            <person name="Wing R.A."/>
            <person name="Palmer L.E."/>
            <person name="de la Bastide M."/>
            <person name="Spiegel L."/>
            <person name="Nascimento L."/>
            <person name="Zutavern T."/>
            <person name="O'Shaughnessy A."/>
            <person name="Dike S."/>
            <person name="Dedhia N."/>
            <person name="Preston R."/>
            <person name="Balija V."/>
            <person name="McCombie W.R."/>
            <person name="Chow T."/>
            <person name="Chen H."/>
            <person name="Chung M."/>
            <person name="Chen C."/>
            <person name="Shaw J."/>
            <person name="Wu H."/>
            <person name="Hsiao K."/>
            <person name="Chao Y."/>
            <person name="Chu M."/>
            <person name="Cheng C."/>
            <person name="Hour A."/>
            <person name="Lee P."/>
            <person name="Lin S."/>
            <person name="Lin Y."/>
            <person name="Liou J."/>
            <person name="Liu S."/>
            <person name="Hsing Y."/>
            <person name="Raghuvanshi S."/>
            <person name="Mohanty A."/>
            <person name="Bharti A.K."/>
            <person name="Gaur A."/>
            <person name="Gupta V."/>
            <person name="Kumar D."/>
            <person name="Ravi V."/>
            <person name="Vij S."/>
            <person name="Kapur A."/>
            <person name="Khurana P."/>
            <person name="Khurana P."/>
            <person name="Khurana J.P."/>
            <person name="Tyagi A.K."/>
            <person name="Gaikwad K."/>
            <person name="Singh A."/>
            <person name="Dalal V."/>
            <person name="Srivastava S."/>
            <person name="Dixit A."/>
            <person name="Pal A.K."/>
            <person name="Ghazi I.A."/>
            <person name="Yadav M."/>
            <person name="Pandit A."/>
            <person name="Bhargava A."/>
            <person name="Sureshbabu K."/>
            <person name="Batra K."/>
            <person name="Sharma T.R."/>
            <person name="Mohapatra T."/>
            <person name="Singh N.K."/>
            <person name="Messing J."/>
            <person name="Nelson A.B."/>
            <person name="Fuks G."/>
            <person name="Kavchok S."/>
            <person name="Keizer G."/>
            <person name="Linton E."/>
            <person name="Llaca V."/>
            <person name="Song R."/>
            <person name="Tanyolac B."/>
            <person name="Young S."/>
            <person name="Ho-Il K."/>
            <person name="Hahn J.H."/>
            <person name="Sangsakoo G."/>
            <person name="Vanavichit A."/>
            <person name="de Mattos Luiz.A.T."/>
            <person name="Zimmer P.D."/>
            <person name="Malone G."/>
            <person name="Dellagostin O."/>
            <person name="de Oliveira A.C."/>
            <person name="Bevan M."/>
            <person name="Bancroft I."/>
            <person name="Minx P."/>
            <person name="Cordum H."/>
            <person name="Wilson R."/>
            <person name="Cheng Z."/>
            <person name="Jin W."/>
            <person name="Jiang J."/>
            <person name="Leong S.A."/>
            <person name="Iwama H."/>
            <person name="Gojobori T."/>
            <person name="Itoh T."/>
            <person name="Niimura Y."/>
            <person name="Fujii Y."/>
            <person name="Habara T."/>
            <person name="Sakai H."/>
            <person name="Sato Y."/>
            <person name="Wilson G."/>
            <person name="Kumar K."/>
            <person name="McCouch S."/>
            <person name="Juretic N."/>
            <person name="Hoen D."/>
            <person name="Wright S."/>
            <person name="Bruskiewich R."/>
            <person name="Bureau T."/>
            <person name="Miyao A."/>
            <person name="Hirochika H."/>
            <person name="Nishikawa T."/>
            <person name="Kadowaki K."/>
            <person name="Sugiura M."/>
            <person name="Burr B."/>
            <person name="Sasaki T."/>
        </authorList>
    </citation>
    <scope>NUCLEOTIDE SEQUENCE [LARGE SCALE GENOMIC DNA]</scope>
    <source>
        <strain evidence="2">cv. Nipponbare</strain>
    </source>
</reference>
<dbReference type="PaxDb" id="39947-A0A0P0W1Z3"/>
<evidence type="ECO:0007829" key="3">
    <source>
        <dbReference type="PeptideAtlas" id="A0A0P0W1Z3"/>
    </source>
</evidence>
<name>A0A0P0W1Z3_ORYSJ</name>
<evidence type="ECO:0000313" key="2">
    <source>
        <dbReference type="Proteomes" id="UP000059680"/>
    </source>
</evidence>
<keyword evidence="3 4" id="KW-1267">Proteomics identification</keyword>
<dbReference type="InParanoid" id="A0A0P0W1Z3"/>